<dbReference type="Pfam" id="PF00994">
    <property type="entry name" value="MoCF_biosynth"/>
    <property type="match status" value="1"/>
</dbReference>
<dbReference type="NCBIfam" id="TIGR00177">
    <property type="entry name" value="molyb_syn"/>
    <property type="match status" value="1"/>
</dbReference>
<sequence length="206" mass="20964">MSERNGHVIPHRNQQQRARLVEPGESLDLPPELLATTVNGMERSAQRLGRALVVVVDDRAAQGEQEDSIGPLVTELLEEAGFIVDGTVAVAGETVDIRNALNTAVIGGVDVVITVGGTGVSPRDVTPDATSGVLDMPVPGIAEALRASGLAAGAVDAGVSRGLAGVSGSTLVVNLAGSRAAVRDGMATLSPLVTHVIEQLSGLEQA</sequence>
<dbReference type="InterPro" id="IPR036425">
    <property type="entry name" value="MoaB/Mog-like_dom_sf"/>
</dbReference>
<evidence type="ECO:0000313" key="5">
    <source>
        <dbReference type="Proteomes" id="UP001500483"/>
    </source>
</evidence>
<evidence type="ECO:0000256" key="2">
    <source>
        <dbReference type="ARBA" id="ARBA00023150"/>
    </source>
</evidence>
<comment type="caution">
    <text evidence="4">The sequence shown here is derived from an EMBL/GenBank/DDBJ whole genome shotgun (WGS) entry which is preliminary data.</text>
</comment>
<evidence type="ECO:0000259" key="3">
    <source>
        <dbReference type="SMART" id="SM00852"/>
    </source>
</evidence>
<evidence type="ECO:0000256" key="1">
    <source>
        <dbReference type="ARBA" id="ARBA00005046"/>
    </source>
</evidence>
<evidence type="ECO:0000313" key="4">
    <source>
        <dbReference type="EMBL" id="GAA3365552.1"/>
    </source>
</evidence>
<dbReference type="InterPro" id="IPR001453">
    <property type="entry name" value="MoaB/Mog_dom"/>
</dbReference>
<proteinExistence type="predicted"/>
<dbReference type="Proteomes" id="UP001500483">
    <property type="component" value="Unassembled WGS sequence"/>
</dbReference>
<dbReference type="Gene3D" id="3.40.980.10">
    <property type="entry name" value="MoaB/Mog-like domain"/>
    <property type="match status" value="1"/>
</dbReference>
<keyword evidence="2" id="KW-0501">Molybdenum cofactor biosynthesis</keyword>
<dbReference type="PANTHER" id="PTHR43764:SF1">
    <property type="entry name" value="MOLYBDOPTERIN MOLYBDOTRANSFERASE"/>
    <property type="match status" value="1"/>
</dbReference>
<feature type="domain" description="MoaB/Mog" evidence="3">
    <location>
        <begin position="52"/>
        <end position="196"/>
    </location>
</feature>
<dbReference type="PANTHER" id="PTHR43764">
    <property type="entry name" value="MOLYBDENUM COFACTOR BIOSYNTHESIS"/>
    <property type="match status" value="1"/>
</dbReference>
<gene>
    <name evidence="4" type="ORF">GCM10020366_65920</name>
</gene>
<dbReference type="CDD" id="cd00886">
    <property type="entry name" value="MogA_MoaB"/>
    <property type="match status" value="1"/>
</dbReference>
<reference evidence="5" key="1">
    <citation type="journal article" date="2019" name="Int. J. Syst. Evol. Microbiol.">
        <title>The Global Catalogue of Microorganisms (GCM) 10K type strain sequencing project: providing services to taxonomists for standard genome sequencing and annotation.</title>
        <authorList>
            <consortium name="The Broad Institute Genomics Platform"/>
            <consortium name="The Broad Institute Genome Sequencing Center for Infectious Disease"/>
            <person name="Wu L."/>
            <person name="Ma J."/>
        </authorList>
    </citation>
    <scope>NUCLEOTIDE SEQUENCE [LARGE SCALE GENOMIC DNA]</scope>
    <source>
        <strain evidence="5">JCM 9687</strain>
    </source>
</reference>
<organism evidence="4 5">
    <name type="scientific">Saccharopolyspora gregorii</name>
    <dbReference type="NCBI Taxonomy" id="33914"/>
    <lineage>
        <taxon>Bacteria</taxon>
        <taxon>Bacillati</taxon>
        <taxon>Actinomycetota</taxon>
        <taxon>Actinomycetes</taxon>
        <taxon>Pseudonocardiales</taxon>
        <taxon>Pseudonocardiaceae</taxon>
        <taxon>Saccharopolyspora</taxon>
    </lineage>
</organism>
<keyword evidence="5" id="KW-1185">Reference proteome</keyword>
<protein>
    <submittedName>
        <fullName evidence="4">Molybdenum cofactor biosynthesis protein MoaB</fullName>
    </submittedName>
</protein>
<name>A0ABP6S1P4_9PSEU</name>
<accession>A0ABP6S1P4</accession>
<dbReference type="SMART" id="SM00852">
    <property type="entry name" value="MoCF_biosynth"/>
    <property type="match status" value="1"/>
</dbReference>
<comment type="pathway">
    <text evidence="1">Cofactor biosynthesis; molybdopterin biosynthesis.</text>
</comment>
<dbReference type="InterPro" id="IPR051920">
    <property type="entry name" value="MPT_Adenylyltrnsfr/MoaC-Rel"/>
</dbReference>
<dbReference type="EMBL" id="BAAAYK010000038">
    <property type="protein sequence ID" value="GAA3365552.1"/>
    <property type="molecule type" value="Genomic_DNA"/>
</dbReference>
<dbReference type="SUPFAM" id="SSF53218">
    <property type="entry name" value="Molybdenum cofactor biosynthesis proteins"/>
    <property type="match status" value="1"/>
</dbReference>